<protein>
    <submittedName>
        <fullName evidence="2">Uncharacterized protein</fullName>
    </submittedName>
</protein>
<sequence>MLNNQPNQASFSKNSTSSYKFLIRNFYQWYIGSCFLLAKMFLSTKYNWKMTRNENYLLISRRENIVYSHFGITLIKMQIFLEPTVLLRVSRELYKTPLLFYHLILIIYQTSKEIGLILIILIFKIWSPFTYLLAVSKLIFYKYPLFSCKTHLKMIIDKSLKIFPLCHSILNTCNLNLFSQRKLLTTIKILEALNWWQQKVSVLLTTGGHARWPTSSPSSNTVTKHDNTPDLVELLKGTSDIADKYLQSCTEVR</sequence>
<name>W6UIM9_ECHGR</name>
<dbReference type="CTD" id="36342874"/>
<keyword evidence="3" id="KW-1185">Reference proteome</keyword>
<evidence type="ECO:0000313" key="3">
    <source>
        <dbReference type="Proteomes" id="UP000019149"/>
    </source>
</evidence>
<comment type="caution">
    <text evidence="2">The sequence shown here is derived from an EMBL/GenBank/DDBJ whole genome shotgun (WGS) entry which is preliminary data.</text>
</comment>
<feature type="transmembrane region" description="Helical" evidence="1">
    <location>
        <begin position="26"/>
        <end position="42"/>
    </location>
</feature>
<keyword evidence="1" id="KW-1133">Transmembrane helix</keyword>
<organism evidence="2 3">
    <name type="scientific">Echinococcus granulosus</name>
    <name type="common">Hydatid tapeworm</name>
    <dbReference type="NCBI Taxonomy" id="6210"/>
    <lineage>
        <taxon>Eukaryota</taxon>
        <taxon>Metazoa</taxon>
        <taxon>Spiralia</taxon>
        <taxon>Lophotrochozoa</taxon>
        <taxon>Platyhelminthes</taxon>
        <taxon>Cestoda</taxon>
        <taxon>Eucestoda</taxon>
        <taxon>Cyclophyllidea</taxon>
        <taxon>Taeniidae</taxon>
        <taxon>Echinococcus</taxon>
        <taxon>Echinococcus granulosus group</taxon>
    </lineage>
</organism>
<evidence type="ECO:0000256" key="1">
    <source>
        <dbReference type="SAM" id="Phobius"/>
    </source>
</evidence>
<dbReference type="Proteomes" id="UP000019149">
    <property type="component" value="Unassembled WGS sequence"/>
</dbReference>
<gene>
    <name evidence="2" type="ORF">EGR_07159</name>
</gene>
<dbReference type="KEGG" id="egl:EGR_07159"/>
<dbReference type="EMBL" id="APAU02000071">
    <property type="protein sequence ID" value="EUB57967.1"/>
    <property type="molecule type" value="Genomic_DNA"/>
</dbReference>
<keyword evidence="1" id="KW-0472">Membrane</keyword>
<evidence type="ECO:0000313" key="2">
    <source>
        <dbReference type="EMBL" id="EUB57967.1"/>
    </source>
</evidence>
<reference evidence="2 3" key="1">
    <citation type="journal article" date="2013" name="Nat. Genet.">
        <title>The genome of the hydatid tapeworm Echinococcus granulosus.</title>
        <authorList>
            <person name="Zheng H."/>
            <person name="Zhang W."/>
            <person name="Zhang L."/>
            <person name="Zhang Z."/>
            <person name="Li J."/>
            <person name="Lu G."/>
            <person name="Zhu Y."/>
            <person name="Wang Y."/>
            <person name="Huang Y."/>
            <person name="Liu J."/>
            <person name="Kang H."/>
            <person name="Chen J."/>
            <person name="Wang L."/>
            <person name="Chen A."/>
            <person name="Yu S."/>
            <person name="Gao Z."/>
            <person name="Jin L."/>
            <person name="Gu W."/>
            <person name="Wang Z."/>
            <person name="Zhao L."/>
            <person name="Shi B."/>
            <person name="Wen H."/>
            <person name="Lin R."/>
            <person name="Jones M.K."/>
            <person name="Brejova B."/>
            <person name="Vinar T."/>
            <person name="Zhao G."/>
            <person name="McManus D.P."/>
            <person name="Chen Z."/>
            <person name="Zhou Y."/>
            <person name="Wang S."/>
        </authorList>
    </citation>
    <scope>NUCLEOTIDE SEQUENCE [LARGE SCALE GENOMIC DNA]</scope>
</reference>
<dbReference type="GeneID" id="36342874"/>
<dbReference type="AlphaFoldDB" id="W6UIM9"/>
<accession>W6UIM9</accession>
<keyword evidence="1" id="KW-0812">Transmembrane</keyword>
<dbReference type="RefSeq" id="XP_024349163.1">
    <property type="nucleotide sequence ID" value="XM_024496408.1"/>
</dbReference>
<proteinExistence type="predicted"/>